<evidence type="ECO:0000313" key="1">
    <source>
        <dbReference type="EMBL" id="GGF88126.1"/>
    </source>
</evidence>
<reference evidence="1" key="1">
    <citation type="journal article" date="2014" name="Int. J. Syst. Evol. Microbiol.">
        <title>Complete genome sequence of Corynebacterium casei LMG S-19264T (=DSM 44701T), isolated from a smear-ripened cheese.</title>
        <authorList>
            <consortium name="US DOE Joint Genome Institute (JGI-PGF)"/>
            <person name="Walter F."/>
            <person name="Albersmeier A."/>
            <person name="Kalinowski J."/>
            <person name="Ruckert C."/>
        </authorList>
    </citation>
    <scope>NUCLEOTIDE SEQUENCE</scope>
    <source>
        <strain evidence="1">CGMCC 1.12987</strain>
    </source>
</reference>
<keyword evidence="2" id="KW-1185">Reference proteome</keyword>
<dbReference type="AlphaFoldDB" id="A0A917FLI2"/>
<gene>
    <name evidence="1" type="ORF">GCM10010916_01770</name>
</gene>
<dbReference type="EMBL" id="BMGR01000001">
    <property type="protein sequence ID" value="GGF88126.1"/>
    <property type="molecule type" value="Genomic_DNA"/>
</dbReference>
<dbReference type="Proteomes" id="UP000644756">
    <property type="component" value="Unassembled WGS sequence"/>
</dbReference>
<sequence length="61" mass="7347">MPRICRSVRRKFTESTRRLAQSYVHRVRVAARPSRPEIIRTATANLLWRSEYDVDRIDYAR</sequence>
<reference evidence="1" key="2">
    <citation type="submission" date="2020-09" db="EMBL/GenBank/DDBJ databases">
        <authorList>
            <person name="Sun Q."/>
            <person name="Zhou Y."/>
        </authorList>
    </citation>
    <scope>NUCLEOTIDE SEQUENCE</scope>
    <source>
        <strain evidence="1">CGMCC 1.12987</strain>
    </source>
</reference>
<comment type="caution">
    <text evidence="1">The sequence shown here is derived from an EMBL/GenBank/DDBJ whole genome shotgun (WGS) entry which is preliminary data.</text>
</comment>
<accession>A0A917FLI2</accession>
<dbReference type="RefSeq" id="WP_377522641.1">
    <property type="nucleotide sequence ID" value="NZ_JBHRVG010000001.1"/>
</dbReference>
<proteinExistence type="predicted"/>
<name>A0A917FLI2_9BACL</name>
<organism evidence="1 2">
    <name type="scientific">Paenibacillus abyssi</name>
    <dbReference type="NCBI Taxonomy" id="1340531"/>
    <lineage>
        <taxon>Bacteria</taxon>
        <taxon>Bacillati</taxon>
        <taxon>Bacillota</taxon>
        <taxon>Bacilli</taxon>
        <taxon>Bacillales</taxon>
        <taxon>Paenibacillaceae</taxon>
        <taxon>Paenibacillus</taxon>
    </lineage>
</organism>
<protein>
    <submittedName>
        <fullName evidence="1">Uncharacterized protein</fullName>
    </submittedName>
</protein>
<evidence type="ECO:0000313" key="2">
    <source>
        <dbReference type="Proteomes" id="UP000644756"/>
    </source>
</evidence>